<keyword evidence="2" id="KW-1185">Reference proteome</keyword>
<evidence type="ECO:0000313" key="1">
    <source>
        <dbReference type="EMBL" id="EDX78826.1"/>
    </source>
</evidence>
<proteinExistence type="predicted"/>
<sequence length="37" mass="4206">MGLLPITEQQNPPFIQWRFGSTPYINVACFSMKASMT</sequence>
<accession>B4VHJ2</accession>
<name>B4VHJ2_9CYAN</name>
<gene>
    <name evidence="1" type="ORF">MC7420_7479</name>
</gene>
<evidence type="ECO:0000313" key="2">
    <source>
        <dbReference type="Proteomes" id="UP000003835"/>
    </source>
</evidence>
<reference evidence="1 2" key="1">
    <citation type="submission" date="2008-07" db="EMBL/GenBank/DDBJ databases">
        <authorList>
            <person name="Tandeau de Marsac N."/>
            <person name="Ferriera S."/>
            <person name="Johnson J."/>
            <person name="Kravitz S."/>
            <person name="Beeson K."/>
            <person name="Sutton G."/>
            <person name="Rogers Y.-H."/>
            <person name="Friedman R."/>
            <person name="Frazier M."/>
            <person name="Venter J.C."/>
        </authorList>
    </citation>
    <scope>NUCLEOTIDE SEQUENCE [LARGE SCALE GENOMIC DNA]</scope>
    <source>
        <strain evidence="1 2">PCC 7420</strain>
    </source>
</reference>
<dbReference type="HOGENOM" id="CLU_3342454_0_0_3"/>
<dbReference type="Proteomes" id="UP000003835">
    <property type="component" value="Unassembled WGS sequence"/>
</dbReference>
<protein>
    <submittedName>
        <fullName evidence="1">Uncharacterized protein</fullName>
    </submittedName>
</protein>
<dbReference type="AlphaFoldDB" id="B4VHJ2"/>
<dbReference type="EMBL" id="DS989841">
    <property type="protein sequence ID" value="EDX78826.1"/>
    <property type="molecule type" value="Genomic_DNA"/>
</dbReference>
<organism evidence="1 2">
    <name type="scientific">Coleofasciculus chthonoplastes PCC 7420</name>
    <dbReference type="NCBI Taxonomy" id="118168"/>
    <lineage>
        <taxon>Bacteria</taxon>
        <taxon>Bacillati</taxon>
        <taxon>Cyanobacteriota</taxon>
        <taxon>Cyanophyceae</taxon>
        <taxon>Coleofasciculales</taxon>
        <taxon>Coleofasciculaceae</taxon>
        <taxon>Coleofasciculus</taxon>
    </lineage>
</organism>